<evidence type="ECO:0000256" key="3">
    <source>
        <dbReference type="ARBA" id="ARBA00023274"/>
    </source>
</evidence>
<keyword evidence="2 5" id="KW-0689">Ribosomal protein</keyword>
<dbReference type="GO" id="GO:0003735">
    <property type="term" value="F:structural constituent of ribosome"/>
    <property type="evidence" value="ECO:0007669"/>
    <property type="project" value="InterPro"/>
</dbReference>
<dbReference type="CDD" id="cd00427">
    <property type="entry name" value="Ribosomal_L29_HIP"/>
    <property type="match status" value="1"/>
</dbReference>
<evidence type="ECO:0000256" key="5">
    <source>
        <dbReference type="HAMAP-Rule" id="MF_00374"/>
    </source>
</evidence>
<dbReference type="InterPro" id="IPR036049">
    <property type="entry name" value="Ribosomal_uL29_sf"/>
</dbReference>
<dbReference type="Proteomes" id="UP000273675">
    <property type="component" value="Unassembled WGS sequence"/>
</dbReference>
<comment type="similarity">
    <text evidence="1 5">Belongs to the universal ribosomal protein uL29 family.</text>
</comment>
<dbReference type="SUPFAM" id="SSF46561">
    <property type="entry name" value="Ribosomal protein L29 (L29p)"/>
    <property type="match status" value="1"/>
</dbReference>
<dbReference type="AlphaFoldDB" id="A0A495DKP7"/>
<dbReference type="GO" id="GO:0022625">
    <property type="term" value="C:cytosolic large ribosomal subunit"/>
    <property type="evidence" value="ECO:0007669"/>
    <property type="project" value="TreeGrafter"/>
</dbReference>
<gene>
    <name evidence="5" type="primary">rpmC</name>
    <name evidence="6" type="ORF">C7435_1139</name>
</gene>
<dbReference type="PANTHER" id="PTHR10916">
    <property type="entry name" value="60S RIBOSOMAL PROTEIN L35/50S RIBOSOMAL PROTEIN L29"/>
    <property type="match status" value="1"/>
</dbReference>
<evidence type="ECO:0000256" key="4">
    <source>
        <dbReference type="ARBA" id="ARBA00035204"/>
    </source>
</evidence>
<dbReference type="HAMAP" id="MF_00374">
    <property type="entry name" value="Ribosomal_uL29"/>
    <property type="match status" value="1"/>
</dbReference>
<evidence type="ECO:0000256" key="1">
    <source>
        <dbReference type="ARBA" id="ARBA00009254"/>
    </source>
</evidence>
<proteinExistence type="inferred from homology"/>
<name>A0A495DKP7_9PROT</name>
<dbReference type="FunFam" id="1.10.287.310:FF:000001">
    <property type="entry name" value="50S ribosomal protein L29"/>
    <property type="match status" value="1"/>
</dbReference>
<dbReference type="EMBL" id="RBIM01000002">
    <property type="protein sequence ID" value="RKR03189.1"/>
    <property type="molecule type" value="Genomic_DNA"/>
</dbReference>
<dbReference type="GO" id="GO:0006412">
    <property type="term" value="P:translation"/>
    <property type="evidence" value="ECO:0007669"/>
    <property type="project" value="UniProtKB-UniRule"/>
</dbReference>
<evidence type="ECO:0000313" key="6">
    <source>
        <dbReference type="EMBL" id="RKR03189.1"/>
    </source>
</evidence>
<dbReference type="InterPro" id="IPR001854">
    <property type="entry name" value="Ribosomal_uL29"/>
</dbReference>
<dbReference type="Gene3D" id="1.10.287.310">
    <property type="match status" value="1"/>
</dbReference>
<keyword evidence="3 5" id="KW-0687">Ribonucleoprotein</keyword>
<evidence type="ECO:0000256" key="2">
    <source>
        <dbReference type="ARBA" id="ARBA00022980"/>
    </source>
</evidence>
<organism evidence="6 7">
    <name type="scientific">Maricaulis maris</name>
    <dbReference type="NCBI Taxonomy" id="74318"/>
    <lineage>
        <taxon>Bacteria</taxon>
        <taxon>Pseudomonadati</taxon>
        <taxon>Pseudomonadota</taxon>
        <taxon>Alphaproteobacteria</taxon>
        <taxon>Maricaulales</taxon>
        <taxon>Maricaulaceae</taxon>
        <taxon>Maricaulis</taxon>
    </lineage>
</organism>
<dbReference type="Pfam" id="PF00831">
    <property type="entry name" value="Ribosomal_L29"/>
    <property type="match status" value="1"/>
</dbReference>
<evidence type="ECO:0000313" key="7">
    <source>
        <dbReference type="Proteomes" id="UP000273675"/>
    </source>
</evidence>
<reference evidence="6 7" key="1">
    <citation type="submission" date="2018-10" db="EMBL/GenBank/DDBJ databases">
        <title>Genomic Encyclopedia of Type Strains, Phase IV (KMG-IV): sequencing the most valuable type-strain genomes for metagenomic binning, comparative biology and taxonomic classification.</title>
        <authorList>
            <person name="Goeker M."/>
        </authorList>
    </citation>
    <scope>NUCLEOTIDE SEQUENCE [LARGE SCALE GENOMIC DNA]</scope>
    <source>
        <strain evidence="6 7">DSM 4734</strain>
    </source>
</reference>
<dbReference type="NCBIfam" id="TIGR00012">
    <property type="entry name" value="L29"/>
    <property type="match status" value="1"/>
</dbReference>
<accession>A0A495DKP7</accession>
<dbReference type="InterPro" id="IPR050063">
    <property type="entry name" value="Ribosomal_protein_uL29"/>
</dbReference>
<protein>
    <recommendedName>
        <fullName evidence="4 5">Large ribosomal subunit protein uL29</fullName>
    </recommendedName>
</protein>
<sequence length="68" mass="7941">MKSVDVRAMTEDQLKDALLKLKQEQFNLRFQQASGQMENTARYAQIRRDVARIRTVQGERKSQQEQGS</sequence>
<dbReference type="RefSeq" id="WP_075190869.1">
    <property type="nucleotide sequence ID" value="NZ_RBIM01000002.1"/>
</dbReference>
<comment type="caution">
    <text evidence="6">The sequence shown here is derived from an EMBL/GenBank/DDBJ whole genome shotgun (WGS) entry which is preliminary data.</text>
</comment>
<dbReference type="OrthoDB" id="9815192at2"/>
<dbReference type="PANTHER" id="PTHR10916:SF0">
    <property type="entry name" value="LARGE RIBOSOMAL SUBUNIT PROTEIN UL29C"/>
    <property type="match status" value="1"/>
</dbReference>